<evidence type="ECO:0000313" key="3">
    <source>
        <dbReference type="Proteomes" id="UP000294832"/>
    </source>
</evidence>
<name>A0A4V2RS43_9GAMM</name>
<comment type="caution">
    <text evidence="2">The sequence shown here is derived from an EMBL/GenBank/DDBJ whole genome shotgun (WGS) entry which is preliminary data.</text>
</comment>
<evidence type="ECO:0000256" key="1">
    <source>
        <dbReference type="SAM" id="SignalP"/>
    </source>
</evidence>
<reference evidence="2 3" key="1">
    <citation type="submission" date="2019-03" db="EMBL/GenBank/DDBJ databases">
        <title>Freshwater and sediment microbial communities from various areas in North America, analyzing microbe dynamics in response to fracking.</title>
        <authorList>
            <person name="Lamendella R."/>
        </authorList>
    </citation>
    <scope>NUCLEOTIDE SEQUENCE [LARGE SCALE GENOMIC DNA]</scope>
    <source>
        <strain evidence="2 3">74A</strain>
    </source>
</reference>
<evidence type="ECO:0000313" key="2">
    <source>
        <dbReference type="EMBL" id="TCN82571.1"/>
    </source>
</evidence>
<protein>
    <submittedName>
        <fullName evidence="2">Uncharacterized protein</fullName>
    </submittedName>
</protein>
<keyword evidence="1" id="KW-0732">Signal</keyword>
<feature type="signal peptide" evidence="1">
    <location>
        <begin position="1"/>
        <end position="35"/>
    </location>
</feature>
<dbReference type="EMBL" id="SLWF01000018">
    <property type="protein sequence ID" value="TCN82571.1"/>
    <property type="molecule type" value="Genomic_DNA"/>
</dbReference>
<accession>A0A4V2RS43</accession>
<gene>
    <name evidence="2" type="ORF">EDC91_11839</name>
</gene>
<keyword evidence="3" id="KW-1185">Reference proteome</keyword>
<feature type="chain" id="PRO_5020986187" evidence="1">
    <location>
        <begin position="36"/>
        <end position="203"/>
    </location>
</feature>
<sequence length="203" mass="21604">MAGYTGDGYLSIKGMKMFRLAALAFLTLSSFAVEANDVTDAINNASQHYQAGELSQAAAQLDYAATLIRQQKAAEVVKAFPDAPTGWQGRDADTNVAAGAVLGGGINVSRNYYNDQHSIDIEMLLDSPLLQAFTAMLSNPSVIVMSGGKLVKVQGLNAVQKTEGDQFELQFVTNSNAMITLRGDTAAQSVIEQLANAINLKQL</sequence>
<dbReference type="Proteomes" id="UP000294832">
    <property type="component" value="Unassembled WGS sequence"/>
</dbReference>
<organism evidence="2 3">
    <name type="scientific">Shewanella fodinae</name>
    <dbReference type="NCBI Taxonomy" id="552357"/>
    <lineage>
        <taxon>Bacteria</taxon>
        <taxon>Pseudomonadati</taxon>
        <taxon>Pseudomonadota</taxon>
        <taxon>Gammaproteobacteria</taxon>
        <taxon>Alteromonadales</taxon>
        <taxon>Shewanellaceae</taxon>
        <taxon>Shewanella</taxon>
    </lineage>
</organism>
<dbReference type="AlphaFoldDB" id="A0A4V2RS43"/>
<proteinExistence type="predicted"/>